<sequence>MANAAELWKQWDDEHSEVAAEALIEHYMPLVAYHVQRISNGLPSSISKDELKSHALSGLLDAIAKFDSKRALKFDTYASFRIRGAIIDGLRKEDRLPRTIRDKVKKLEQITEQLEQEKGRSVLPGEVAAAMGLPEKEIEALKREQFASHTLSLDDVMHMNDHLDPSAVAYQFEDEQAIMPDDKLVEEDTRKELAEMIKELGRNEQLVIQLSYYEELSLTEIGRILNLSTSRISQIHARAIAKLRKGLQKKEFVR</sequence>
<accession>A0A268S664</accession>
<dbReference type="EMBL" id="NPBS01000022">
    <property type="protein sequence ID" value="PAF27171.1"/>
    <property type="molecule type" value="Genomic_DNA"/>
</dbReference>
<dbReference type="Gene3D" id="1.20.140.160">
    <property type="match status" value="1"/>
</dbReference>
<dbReference type="InterPro" id="IPR013324">
    <property type="entry name" value="RNA_pol_sigma_r3/r4-like"/>
</dbReference>
<evidence type="ECO:0000313" key="8">
    <source>
        <dbReference type="Proteomes" id="UP000216133"/>
    </source>
</evidence>
<dbReference type="OMA" id="NVEQADF"/>
<evidence type="ECO:0000259" key="5">
    <source>
        <dbReference type="PROSITE" id="PS00716"/>
    </source>
</evidence>
<dbReference type="PRINTS" id="PR00046">
    <property type="entry name" value="SIGMA70FCT"/>
</dbReference>
<dbReference type="Pfam" id="PF04539">
    <property type="entry name" value="Sigma70_r3"/>
    <property type="match status" value="1"/>
</dbReference>
<dbReference type="InterPro" id="IPR007624">
    <property type="entry name" value="RNA_pol_sigma70_r3"/>
</dbReference>
<dbReference type="PANTHER" id="PTHR30385">
    <property type="entry name" value="SIGMA FACTOR F FLAGELLAR"/>
    <property type="match status" value="1"/>
</dbReference>
<keyword evidence="4" id="KW-0804">Transcription</keyword>
<dbReference type="NCBIfam" id="TIGR02937">
    <property type="entry name" value="sigma70-ECF"/>
    <property type="match status" value="1"/>
</dbReference>
<dbReference type="CDD" id="cd06171">
    <property type="entry name" value="Sigma70_r4"/>
    <property type="match status" value="1"/>
</dbReference>
<dbReference type="NCBIfam" id="TIGR02479">
    <property type="entry name" value="FliA_WhiG"/>
    <property type="match status" value="1"/>
</dbReference>
<evidence type="ECO:0000256" key="4">
    <source>
        <dbReference type="ARBA" id="ARBA00023163"/>
    </source>
</evidence>
<dbReference type="GO" id="GO:0003899">
    <property type="term" value="F:DNA-directed RNA polymerase activity"/>
    <property type="evidence" value="ECO:0007669"/>
    <property type="project" value="InterPro"/>
</dbReference>
<keyword evidence="3" id="KW-0238">DNA-binding</keyword>
<dbReference type="Proteomes" id="UP000216133">
    <property type="component" value="Unassembled WGS sequence"/>
</dbReference>
<keyword evidence="1" id="KW-0805">Transcription regulation</keyword>
<dbReference type="InterPro" id="IPR014284">
    <property type="entry name" value="RNA_pol_sigma-70_dom"/>
</dbReference>
<dbReference type="EMBL" id="NPCC01000005">
    <property type="protein sequence ID" value="PAE90139.1"/>
    <property type="molecule type" value="Genomic_DNA"/>
</dbReference>
<dbReference type="Pfam" id="PF04545">
    <property type="entry name" value="Sigma70_r4"/>
    <property type="match status" value="1"/>
</dbReference>
<dbReference type="SUPFAM" id="SSF88659">
    <property type="entry name" value="Sigma3 and sigma4 domains of RNA polymerase sigma factors"/>
    <property type="match status" value="2"/>
</dbReference>
<evidence type="ECO:0000256" key="3">
    <source>
        <dbReference type="ARBA" id="ARBA00023125"/>
    </source>
</evidence>
<dbReference type="GO" id="GO:0016987">
    <property type="term" value="F:sigma factor activity"/>
    <property type="evidence" value="ECO:0007669"/>
    <property type="project" value="UniProtKB-KW"/>
</dbReference>
<dbReference type="RefSeq" id="WP_011247087.1">
    <property type="nucleotide sequence ID" value="NZ_BOQQ01000003.1"/>
</dbReference>
<dbReference type="PIRSF" id="PIRSF000770">
    <property type="entry name" value="RNA_pol_sigma-SigE/K"/>
    <property type="match status" value="1"/>
</dbReference>
<evidence type="ECO:0000313" key="6">
    <source>
        <dbReference type="EMBL" id="PAE90139.1"/>
    </source>
</evidence>
<dbReference type="PROSITE" id="PS00716">
    <property type="entry name" value="SIGMA70_2"/>
    <property type="match status" value="1"/>
</dbReference>
<reference evidence="8 9" key="1">
    <citation type="submission" date="2017-07" db="EMBL/GenBank/DDBJ databases">
        <title>Isolation and whole genome analysis of endospore-forming bacteria from heroin.</title>
        <authorList>
            <person name="Kalinowski J."/>
            <person name="Ahrens B."/>
            <person name="Al-Dilaimi A."/>
            <person name="Winkler A."/>
            <person name="Wibberg D."/>
            <person name="Schleenbecker U."/>
            <person name="Ruckert C."/>
            <person name="Wolfel R."/>
            <person name="Grass G."/>
        </authorList>
    </citation>
    <scope>NUCLEOTIDE SEQUENCE [LARGE SCALE GENOMIC DNA]</scope>
    <source>
        <strain evidence="7 8">7523-2</strain>
        <strain evidence="6 9">7539</strain>
    </source>
</reference>
<dbReference type="NCBIfam" id="NF005809">
    <property type="entry name" value="PRK07670.1"/>
    <property type="match status" value="1"/>
</dbReference>
<feature type="domain" description="RNA polymerase sigma-70" evidence="5">
    <location>
        <begin position="217"/>
        <end position="243"/>
    </location>
</feature>
<dbReference type="SUPFAM" id="SSF88946">
    <property type="entry name" value="Sigma2 domain of RNA polymerase sigma factors"/>
    <property type="match status" value="1"/>
</dbReference>
<dbReference type="GO" id="GO:0003677">
    <property type="term" value="F:DNA binding"/>
    <property type="evidence" value="ECO:0007669"/>
    <property type="project" value="UniProtKB-KW"/>
</dbReference>
<dbReference type="InterPro" id="IPR012845">
    <property type="entry name" value="RNA_pol_sigma_FliA_WhiG"/>
</dbReference>
<dbReference type="InterPro" id="IPR013325">
    <property type="entry name" value="RNA_pol_sigma_r2"/>
</dbReference>
<dbReference type="Proteomes" id="UP000216207">
    <property type="component" value="Unassembled WGS sequence"/>
</dbReference>
<dbReference type="GO" id="GO:0006352">
    <property type="term" value="P:DNA-templated transcription initiation"/>
    <property type="evidence" value="ECO:0007669"/>
    <property type="project" value="InterPro"/>
</dbReference>
<evidence type="ECO:0000256" key="1">
    <source>
        <dbReference type="ARBA" id="ARBA00023015"/>
    </source>
</evidence>
<dbReference type="Pfam" id="PF04542">
    <property type="entry name" value="Sigma70_r2"/>
    <property type="match status" value="1"/>
</dbReference>
<dbReference type="InterPro" id="IPR000943">
    <property type="entry name" value="RNA_pol_sigma70"/>
</dbReference>
<evidence type="ECO:0000256" key="2">
    <source>
        <dbReference type="ARBA" id="ARBA00023082"/>
    </source>
</evidence>
<organism evidence="7 8">
    <name type="scientific">Shouchella clausii</name>
    <name type="common">Alkalihalobacillus clausii</name>
    <dbReference type="NCBI Taxonomy" id="79880"/>
    <lineage>
        <taxon>Bacteria</taxon>
        <taxon>Bacillati</taxon>
        <taxon>Bacillota</taxon>
        <taxon>Bacilli</taxon>
        <taxon>Bacillales</taxon>
        <taxon>Bacillaceae</taxon>
        <taxon>Shouchella</taxon>
    </lineage>
</organism>
<dbReference type="InterPro" id="IPR007630">
    <property type="entry name" value="RNA_pol_sigma70_r4"/>
</dbReference>
<comment type="caution">
    <text evidence="7">The sequence shown here is derived from an EMBL/GenBank/DDBJ whole genome shotgun (WGS) entry which is preliminary data.</text>
</comment>
<proteinExistence type="predicted"/>
<dbReference type="AlphaFoldDB" id="A0A268S664"/>
<gene>
    <name evidence="7" type="ORF">CHH61_04970</name>
    <name evidence="6" type="ORF">CHH72_03930</name>
</gene>
<dbReference type="InterPro" id="IPR007627">
    <property type="entry name" value="RNA_pol_sigma70_r2"/>
</dbReference>
<keyword evidence="2" id="KW-0731">Sigma factor</keyword>
<dbReference type="PANTHER" id="PTHR30385:SF7">
    <property type="entry name" value="RNA POLYMERASE SIGMA FACTOR FLIA"/>
    <property type="match status" value="1"/>
</dbReference>
<evidence type="ECO:0000313" key="9">
    <source>
        <dbReference type="Proteomes" id="UP000216207"/>
    </source>
</evidence>
<name>A0A268S664_SHOCL</name>
<protein>
    <submittedName>
        <fullName evidence="7">FliA/WhiG family RNA polymerase sigma factor</fullName>
    </submittedName>
</protein>
<dbReference type="Gene3D" id="1.10.1740.10">
    <property type="match status" value="1"/>
</dbReference>
<evidence type="ECO:0000313" key="7">
    <source>
        <dbReference type="EMBL" id="PAF27171.1"/>
    </source>
</evidence>